<keyword evidence="1" id="KW-0472">Membrane</keyword>
<dbReference type="SUPFAM" id="SSF53335">
    <property type="entry name" value="S-adenosyl-L-methionine-dependent methyltransferases"/>
    <property type="match status" value="1"/>
</dbReference>
<protein>
    <submittedName>
        <fullName evidence="3">Methyltransferase domain-containing protein</fullName>
    </submittedName>
</protein>
<dbReference type="AlphaFoldDB" id="A0A412GJW2"/>
<feature type="transmembrane region" description="Helical" evidence="1">
    <location>
        <begin position="29"/>
        <end position="47"/>
    </location>
</feature>
<name>A0A412GJW2_BACT4</name>
<feature type="domain" description="Methyltransferase type 11" evidence="2">
    <location>
        <begin position="161"/>
        <end position="253"/>
    </location>
</feature>
<keyword evidence="1" id="KW-1133">Transmembrane helix</keyword>
<dbReference type="Gene3D" id="3.40.50.150">
    <property type="entry name" value="Vaccinia Virus protein VP39"/>
    <property type="match status" value="1"/>
</dbReference>
<dbReference type="EMBL" id="WCRW01000029">
    <property type="protein sequence ID" value="KAB4450390.1"/>
    <property type="molecule type" value="Genomic_DNA"/>
</dbReference>
<reference evidence="3 4" key="1">
    <citation type="journal article" date="2019" name="Nat. Med.">
        <title>A library of human gut bacterial isolates paired with longitudinal multiomics data enables mechanistic microbiome research.</title>
        <authorList>
            <person name="Poyet M."/>
            <person name="Groussin M."/>
            <person name="Gibbons S.M."/>
            <person name="Avila-Pacheco J."/>
            <person name="Jiang X."/>
            <person name="Kearney S.M."/>
            <person name="Perrotta A.R."/>
            <person name="Berdy B."/>
            <person name="Zhao S."/>
            <person name="Lieberman T.D."/>
            <person name="Swanson P.K."/>
            <person name="Smith M."/>
            <person name="Roesemann S."/>
            <person name="Alexander J.E."/>
            <person name="Rich S.A."/>
            <person name="Livny J."/>
            <person name="Vlamakis H."/>
            <person name="Clish C."/>
            <person name="Bullock K."/>
            <person name="Deik A."/>
            <person name="Scott J."/>
            <person name="Pierce K.A."/>
            <person name="Xavier R.J."/>
            <person name="Alm E.J."/>
        </authorList>
    </citation>
    <scope>NUCLEOTIDE SEQUENCE [LARGE SCALE GENOMIC DNA]</scope>
    <source>
        <strain evidence="3 4">BIOML-A160</strain>
    </source>
</reference>
<evidence type="ECO:0000313" key="3">
    <source>
        <dbReference type="EMBL" id="KAB4450390.1"/>
    </source>
</evidence>
<comment type="caution">
    <text evidence="3">The sequence shown here is derived from an EMBL/GenBank/DDBJ whole genome shotgun (WGS) entry which is preliminary data.</text>
</comment>
<dbReference type="GO" id="GO:0032259">
    <property type="term" value="P:methylation"/>
    <property type="evidence" value="ECO:0007669"/>
    <property type="project" value="UniProtKB-KW"/>
</dbReference>
<dbReference type="InterPro" id="IPR013216">
    <property type="entry name" value="Methyltransf_11"/>
</dbReference>
<keyword evidence="1" id="KW-0812">Transmembrane</keyword>
<proteinExistence type="predicted"/>
<keyword evidence="3" id="KW-0489">Methyltransferase</keyword>
<evidence type="ECO:0000313" key="4">
    <source>
        <dbReference type="Proteomes" id="UP000436825"/>
    </source>
</evidence>
<dbReference type="Pfam" id="PF08241">
    <property type="entry name" value="Methyltransf_11"/>
    <property type="match status" value="1"/>
</dbReference>
<dbReference type="InterPro" id="IPR029063">
    <property type="entry name" value="SAM-dependent_MTases_sf"/>
</dbReference>
<dbReference type="CDD" id="cd02440">
    <property type="entry name" value="AdoMet_MTases"/>
    <property type="match status" value="1"/>
</dbReference>
<evidence type="ECO:0000256" key="1">
    <source>
        <dbReference type="SAM" id="Phobius"/>
    </source>
</evidence>
<dbReference type="Proteomes" id="UP000436825">
    <property type="component" value="Unassembled WGS sequence"/>
</dbReference>
<evidence type="ECO:0000259" key="2">
    <source>
        <dbReference type="Pfam" id="PF08241"/>
    </source>
</evidence>
<organism evidence="3 4">
    <name type="scientific">Bacteroides thetaiotaomicron</name>
    <dbReference type="NCBI Taxonomy" id="818"/>
    <lineage>
        <taxon>Bacteria</taxon>
        <taxon>Pseudomonadati</taxon>
        <taxon>Bacteroidota</taxon>
        <taxon>Bacteroidia</taxon>
        <taxon>Bacteroidales</taxon>
        <taxon>Bacteroidaceae</taxon>
        <taxon>Bacteroides</taxon>
    </lineage>
</organism>
<accession>A0A412GJW2</accession>
<feature type="transmembrane region" description="Helical" evidence="1">
    <location>
        <begin position="59"/>
        <end position="83"/>
    </location>
</feature>
<sequence length="335" mass="38386">MSVSSLFPNIRFHLRGSGTMLSTNISRFLRFRLHFLLFLGLIFLTFKDDSTHDCIFYTHIYYIVSIHISDAKISLFYGIVYLWRIKQYIITKMATITLSAEKDPMGAAISDYFNHHRADRLRVFSSQFEEDEIPVKELFRSIQSMPVLERTALQMATGRILDVGAGSGCHALALQEMGKEVCAIDISPLSNEVMKQRGVKDSRLINLFDETFTETFDTVLMLMNGSGIIGTLNNMPTFFQQMKRILRPGGCILMDSSDLRYLFEEEDGSMLIDLAGDYYGEVDFQMQYKDVKGDTFDWLYIDFQTLSLYASECGFKAKLIKEGKHYDYLAKLSLA</sequence>
<dbReference type="GO" id="GO:0008757">
    <property type="term" value="F:S-adenosylmethionine-dependent methyltransferase activity"/>
    <property type="evidence" value="ECO:0007669"/>
    <property type="project" value="InterPro"/>
</dbReference>
<gene>
    <name evidence="3" type="ORF">GAN75_25560</name>
</gene>
<keyword evidence="3" id="KW-0808">Transferase</keyword>